<dbReference type="Proteomes" id="UP000199408">
    <property type="component" value="Unassembled WGS sequence"/>
</dbReference>
<sequence length="210" mass="22107">MVPSQDVLTVRRLRLGIGVVGIALPFVLTAGHALVAGRPILLGSISGAYHTAMRDVFVGSMCAIGVFLVCYRYRRLDDVLSSVAGVLSIAVALLPTAPGSPSAAQTLVGRLHQVCAAALFLILAGFCLLLFTRTDPTGVPTPEKLIRNRVYRVCGWLIVAAIVAAVASTFLPDTVQDATKPIVWCETLAVLAFGVAWLVKGEAIIRDGVG</sequence>
<feature type="transmembrane region" description="Helical" evidence="1">
    <location>
        <begin position="12"/>
        <end position="36"/>
    </location>
</feature>
<reference evidence="3" key="1">
    <citation type="submission" date="2016-06" db="EMBL/GenBank/DDBJ databases">
        <authorList>
            <person name="Varghese N."/>
        </authorList>
    </citation>
    <scope>NUCLEOTIDE SEQUENCE [LARGE SCALE GENOMIC DNA]</scope>
    <source>
        <strain evidence="3">DSM 43171</strain>
    </source>
</reference>
<evidence type="ECO:0000256" key="1">
    <source>
        <dbReference type="SAM" id="Phobius"/>
    </source>
</evidence>
<feature type="transmembrane region" description="Helical" evidence="1">
    <location>
        <begin position="181"/>
        <end position="199"/>
    </location>
</feature>
<keyword evidence="3" id="KW-1185">Reference proteome</keyword>
<feature type="transmembrane region" description="Helical" evidence="1">
    <location>
        <begin position="111"/>
        <end position="132"/>
    </location>
</feature>
<accession>A0A1C5JEC5</accession>
<keyword evidence="1" id="KW-0812">Transmembrane</keyword>
<name>A0A1C5JEC5_9ACTN</name>
<dbReference type="AlphaFoldDB" id="A0A1C5JEC5"/>
<proteinExistence type="predicted"/>
<evidence type="ECO:0000313" key="2">
    <source>
        <dbReference type="EMBL" id="SCG68882.1"/>
    </source>
</evidence>
<feature type="transmembrane region" description="Helical" evidence="1">
    <location>
        <begin position="56"/>
        <end position="73"/>
    </location>
</feature>
<feature type="transmembrane region" description="Helical" evidence="1">
    <location>
        <begin position="80"/>
        <end position="99"/>
    </location>
</feature>
<dbReference type="EMBL" id="FMDN01000029">
    <property type="protein sequence ID" value="SCG68882.1"/>
    <property type="molecule type" value="Genomic_DNA"/>
</dbReference>
<dbReference type="STRING" id="47864.GA0070560_1296"/>
<keyword evidence="1" id="KW-1133">Transmembrane helix</keyword>
<protein>
    <recommendedName>
        <fullName evidence="4">DUF998 domain-containing protein</fullName>
    </recommendedName>
</protein>
<keyword evidence="1" id="KW-0472">Membrane</keyword>
<evidence type="ECO:0000313" key="3">
    <source>
        <dbReference type="Proteomes" id="UP000199408"/>
    </source>
</evidence>
<gene>
    <name evidence="2" type="ORF">GA0070560_1296</name>
</gene>
<dbReference type="RefSeq" id="WP_211565996.1">
    <property type="nucleotide sequence ID" value="NZ_FMDN01000029.1"/>
</dbReference>
<feature type="transmembrane region" description="Helical" evidence="1">
    <location>
        <begin position="153"/>
        <end position="175"/>
    </location>
</feature>
<organism evidence="2 3">
    <name type="scientific">Micromonospora halophytica</name>
    <dbReference type="NCBI Taxonomy" id="47864"/>
    <lineage>
        <taxon>Bacteria</taxon>
        <taxon>Bacillati</taxon>
        <taxon>Actinomycetota</taxon>
        <taxon>Actinomycetes</taxon>
        <taxon>Micromonosporales</taxon>
        <taxon>Micromonosporaceae</taxon>
        <taxon>Micromonospora</taxon>
    </lineage>
</organism>
<evidence type="ECO:0008006" key="4">
    <source>
        <dbReference type="Google" id="ProtNLM"/>
    </source>
</evidence>